<proteinExistence type="predicted"/>
<protein>
    <submittedName>
        <fullName evidence="3">Uncharacterized protein</fullName>
    </submittedName>
</protein>
<keyword evidence="4" id="KW-1185">Reference proteome</keyword>
<dbReference type="Proteomes" id="UP001595476">
    <property type="component" value="Unassembled WGS sequence"/>
</dbReference>
<evidence type="ECO:0000313" key="3">
    <source>
        <dbReference type="EMBL" id="MFC3149709.1"/>
    </source>
</evidence>
<feature type="compositionally biased region" description="Basic and acidic residues" evidence="1">
    <location>
        <begin position="223"/>
        <end position="233"/>
    </location>
</feature>
<dbReference type="EMBL" id="JBHRSZ010000001">
    <property type="protein sequence ID" value="MFC3149709.1"/>
    <property type="molecule type" value="Genomic_DNA"/>
</dbReference>
<feature type="compositionally biased region" description="Polar residues" evidence="1">
    <location>
        <begin position="119"/>
        <end position="144"/>
    </location>
</feature>
<keyword evidence="2" id="KW-0732">Signal</keyword>
<evidence type="ECO:0000256" key="2">
    <source>
        <dbReference type="SAM" id="SignalP"/>
    </source>
</evidence>
<feature type="signal peptide" evidence="2">
    <location>
        <begin position="1"/>
        <end position="27"/>
    </location>
</feature>
<feature type="compositionally biased region" description="Low complexity" evidence="1">
    <location>
        <begin position="239"/>
        <end position="250"/>
    </location>
</feature>
<feature type="compositionally biased region" description="Polar residues" evidence="1">
    <location>
        <begin position="182"/>
        <end position="209"/>
    </location>
</feature>
<comment type="caution">
    <text evidence="3">The sequence shown here is derived from an EMBL/GenBank/DDBJ whole genome shotgun (WGS) entry which is preliminary data.</text>
</comment>
<organism evidence="3 4">
    <name type="scientific">Litoribrevibacter euphylliae</name>
    <dbReference type="NCBI Taxonomy" id="1834034"/>
    <lineage>
        <taxon>Bacteria</taxon>
        <taxon>Pseudomonadati</taxon>
        <taxon>Pseudomonadota</taxon>
        <taxon>Gammaproteobacteria</taxon>
        <taxon>Oceanospirillales</taxon>
        <taxon>Oceanospirillaceae</taxon>
        <taxon>Litoribrevibacter</taxon>
    </lineage>
</organism>
<gene>
    <name evidence="3" type="ORF">ACFOEK_01565</name>
</gene>
<sequence length="458" mass="48880">MPSTLSRFLRLALTASLGVTTLSSAIAADTTKLSKEKQDELNKLIAEAVKQAGIELDDEELTIVIVKKPGKDTDTSDNDETSTLVIGDTASEGTISNQVSDEAVAQKEVPVSQQENIITVQTQEPSNESSSQIKQEKFVSSSEVTTEKPDKVATASSEPSNKSDDSEPPLVVAPAVIEESNKAQLTTSSETPALSKPSASQETLTTNISDPIESENIANINDESTKPESKELLSDTLKPSNSVSEPSSPNDIATLQSNTERTSEQSIEATAPETTVKDTSTFNDEYYGNYIPPQKRMDTYYSSDIMEAINAKNTSSTDLQALEGQVASLNLSMMASDEMSDLVVEGALDSTAAGGVSTTTLKTAVVVPDAGEIEDLDKGPDDQDSEELKEALNKRDLNKRVKEALELLSQSKNRGNSTGTASAGTLTATNINVTATIDSRQTQNALSTHRSNLRNSNF</sequence>
<feature type="compositionally biased region" description="Polar residues" evidence="1">
    <location>
        <begin position="251"/>
        <end position="268"/>
    </location>
</feature>
<dbReference type="RefSeq" id="WP_386715143.1">
    <property type="nucleotide sequence ID" value="NZ_JBHRSZ010000001.1"/>
</dbReference>
<feature type="chain" id="PRO_5046870379" evidence="2">
    <location>
        <begin position="28"/>
        <end position="458"/>
    </location>
</feature>
<evidence type="ECO:0000256" key="1">
    <source>
        <dbReference type="SAM" id="MobiDB-lite"/>
    </source>
</evidence>
<feature type="region of interest" description="Disordered" evidence="1">
    <location>
        <begin position="69"/>
        <end position="97"/>
    </location>
</feature>
<name>A0ABV7HAK6_9GAMM</name>
<feature type="region of interest" description="Disordered" evidence="1">
    <location>
        <begin position="119"/>
        <end position="272"/>
    </location>
</feature>
<accession>A0ABV7HAK6</accession>
<evidence type="ECO:0000313" key="4">
    <source>
        <dbReference type="Proteomes" id="UP001595476"/>
    </source>
</evidence>
<reference evidence="4" key="1">
    <citation type="journal article" date="2019" name="Int. J. Syst. Evol. Microbiol.">
        <title>The Global Catalogue of Microorganisms (GCM) 10K type strain sequencing project: providing services to taxonomists for standard genome sequencing and annotation.</title>
        <authorList>
            <consortium name="The Broad Institute Genomics Platform"/>
            <consortium name="The Broad Institute Genome Sequencing Center for Infectious Disease"/>
            <person name="Wu L."/>
            <person name="Ma J."/>
        </authorList>
    </citation>
    <scope>NUCLEOTIDE SEQUENCE [LARGE SCALE GENOMIC DNA]</scope>
    <source>
        <strain evidence="4">KCTC 52438</strain>
    </source>
</reference>